<proteinExistence type="predicted"/>
<dbReference type="Proteomes" id="UP000374630">
    <property type="component" value="Unassembled WGS sequence"/>
</dbReference>
<dbReference type="InterPro" id="IPR001910">
    <property type="entry name" value="Inosine/uridine_hydrolase_dom"/>
</dbReference>
<keyword evidence="6" id="KW-1185">Reference proteome</keyword>
<gene>
    <name evidence="4" type="ORF">EM848_05745</name>
    <name evidence="3" type="ORF">EMO90_07885</name>
</gene>
<name>A0A5J5E3K8_9BIFI</name>
<evidence type="ECO:0000313" key="3">
    <source>
        <dbReference type="EMBL" id="KAA8819550.1"/>
    </source>
</evidence>
<comment type="caution">
    <text evidence="4">The sequence shown here is derived from an EMBL/GenBank/DDBJ whole genome shotgun (WGS) entry which is preliminary data.</text>
</comment>
<dbReference type="AlphaFoldDB" id="A0A5J5E3K8"/>
<dbReference type="Proteomes" id="UP000345527">
    <property type="component" value="Unassembled WGS sequence"/>
</dbReference>
<sequence>MGRRRCLRPRCPIAAPRDRWSYALPRQVRIMGRRCHGTVIGSMPQSMIKPLNLLRPQTRANPQPIPPCGTRHQSEPVRGRRQADDGRSDMTNTTKATKTWPINTAPWLESRAQSRKACRVIIDNDFAGDPDDLFQLVHHLLSETADIRLIVCSHLHAGDFLHSSPHSAADGRKRVETLLGLLGARDDDGIVVTGSELPLADASTPRPSEACEAIIREAMRDDTDLPLYYVAGGGVTDLISASLTEPAIAGRMSVVWIGGQEYPGFAQPPLGRFAKEYNAEIDPFAARALLCDSAFPLWQVPRDVYRQCLVSVAQLRERLRPLGPLGGFLLDEIDRIRFGERYGTQPTGAYCLGDSPLVGLTVLQTPWDTAPASCSWFTVADDPGVKLNADDRPLPPHVTATNQGRIHVVTHVDTWLLFEDLYAKLAAFGRWIDA</sequence>
<accession>A0A5J5E3K8</accession>
<feature type="domain" description="Inosine/uridine-preferring nucleoside hydrolase" evidence="2">
    <location>
        <begin position="120"/>
        <end position="327"/>
    </location>
</feature>
<feature type="region of interest" description="Disordered" evidence="1">
    <location>
        <begin position="60"/>
        <end position="94"/>
    </location>
</feature>
<dbReference type="SUPFAM" id="SSF53590">
    <property type="entry name" value="Nucleoside hydrolase"/>
    <property type="match status" value="1"/>
</dbReference>
<dbReference type="Gene3D" id="3.90.245.10">
    <property type="entry name" value="Ribonucleoside hydrolase-like"/>
    <property type="match status" value="1"/>
</dbReference>
<reference evidence="5 6" key="1">
    <citation type="journal article" date="2019" name="Syst. Appl. Microbiol.">
        <title>Characterization of Bifidobacterium species in feaces of the Egyptian fruit bat: Description of B. vespertilionis sp. nov. and B. rousetti sp. nov.</title>
        <authorList>
            <person name="Modesto M."/>
            <person name="Satti M."/>
            <person name="Watanabe K."/>
            <person name="Puglisi E."/>
            <person name="Morelli L."/>
            <person name="Huang C.-H."/>
            <person name="Liou J.-S."/>
            <person name="Miyashita M."/>
            <person name="Tamura T."/>
            <person name="Saito S."/>
            <person name="Mori K."/>
            <person name="Huang L."/>
            <person name="Sciavilla P."/>
            <person name="Sandri C."/>
            <person name="Spiezio C."/>
            <person name="Vitali F."/>
            <person name="Cavalieri D."/>
            <person name="Perpetuini G."/>
            <person name="Tofalo R."/>
            <person name="Bonetti A."/>
            <person name="Arita M."/>
            <person name="Mattarelli P."/>
        </authorList>
    </citation>
    <scope>NUCLEOTIDE SEQUENCE [LARGE SCALE GENOMIC DNA]</scope>
    <source>
        <strain evidence="3 6">RST16</strain>
        <strain evidence="4 5">RST8</strain>
    </source>
</reference>
<evidence type="ECO:0000313" key="5">
    <source>
        <dbReference type="Proteomes" id="UP000345527"/>
    </source>
</evidence>
<evidence type="ECO:0000256" key="1">
    <source>
        <dbReference type="SAM" id="MobiDB-lite"/>
    </source>
</evidence>
<protein>
    <submittedName>
        <fullName evidence="4">Nucleoside hydrolase</fullName>
    </submittedName>
</protein>
<feature type="compositionally biased region" description="Basic and acidic residues" evidence="1">
    <location>
        <begin position="72"/>
        <end position="88"/>
    </location>
</feature>
<dbReference type="GO" id="GO:0016799">
    <property type="term" value="F:hydrolase activity, hydrolyzing N-glycosyl compounds"/>
    <property type="evidence" value="ECO:0007669"/>
    <property type="project" value="InterPro"/>
</dbReference>
<dbReference type="EMBL" id="RZOA01000009">
    <property type="protein sequence ID" value="KAA8823442.1"/>
    <property type="molecule type" value="Genomic_DNA"/>
</dbReference>
<keyword evidence="4" id="KW-0378">Hydrolase</keyword>
<evidence type="ECO:0000313" key="4">
    <source>
        <dbReference type="EMBL" id="KAA8823442.1"/>
    </source>
</evidence>
<dbReference type="InterPro" id="IPR036452">
    <property type="entry name" value="Ribo_hydro-like"/>
</dbReference>
<dbReference type="Pfam" id="PF01156">
    <property type="entry name" value="IU_nuc_hydro"/>
    <property type="match status" value="1"/>
</dbReference>
<evidence type="ECO:0000259" key="2">
    <source>
        <dbReference type="Pfam" id="PF01156"/>
    </source>
</evidence>
<organism evidence="4 5">
    <name type="scientific">Bifidobacterium vespertilionis</name>
    <dbReference type="NCBI Taxonomy" id="2562524"/>
    <lineage>
        <taxon>Bacteria</taxon>
        <taxon>Bacillati</taxon>
        <taxon>Actinomycetota</taxon>
        <taxon>Actinomycetes</taxon>
        <taxon>Bifidobacteriales</taxon>
        <taxon>Bifidobacteriaceae</taxon>
        <taxon>Bifidobacterium</taxon>
    </lineage>
</organism>
<evidence type="ECO:0000313" key="6">
    <source>
        <dbReference type="Proteomes" id="UP000374630"/>
    </source>
</evidence>
<dbReference type="OrthoDB" id="2530052at2"/>
<dbReference type="EMBL" id="RZNZ01000010">
    <property type="protein sequence ID" value="KAA8819550.1"/>
    <property type="molecule type" value="Genomic_DNA"/>
</dbReference>